<proteinExistence type="predicted"/>
<accession>A0ABU8JA52</accession>
<name>A0ABU8JA52_9GAMM</name>
<evidence type="ECO:0000313" key="2">
    <source>
        <dbReference type="Proteomes" id="UP001381174"/>
    </source>
</evidence>
<evidence type="ECO:0000313" key="1">
    <source>
        <dbReference type="EMBL" id="MEI7036079.1"/>
    </source>
</evidence>
<organism evidence="1 2">
    <name type="scientific">Fulvimonas yonginensis</name>
    <dbReference type="NCBI Taxonomy" id="1495200"/>
    <lineage>
        <taxon>Bacteria</taxon>
        <taxon>Pseudomonadati</taxon>
        <taxon>Pseudomonadota</taxon>
        <taxon>Gammaproteobacteria</taxon>
        <taxon>Lysobacterales</taxon>
        <taxon>Rhodanobacteraceae</taxon>
        <taxon>Fulvimonas</taxon>
    </lineage>
</organism>
<keyword evidence="2" id="KW-1185">Reference proteome</keyword>
<dbReference type="Proteomes" id="UP001381174">
    <property type="component" value="Unassembled WGS sequence"/>
</dbReference>
<comment type="caution">
    <text evidence="1">The sequence shown here is derived from an EMBL/GenBank/DDBJ whole genome shotgun (WGS) entry which is preliminary data.</text>
</comment>
<sequence length="166" mass="17094">MTPAPASSGPLARRTRVLRALGVTPWVRRAPAVTAAPAPAEPASAIPQAAVRAACVVLLPDGCSPRELDLLGRALAAYGPELARAGRITVREGRPTAAVPPVGAYLVFGQTQAHALGRELPAAVMNRAQIVLADEPAQVLASGAGKRRLWTALRQLRRALAAPGGA</sequence>
<dbReference type="RefSeq" id="WP_336806689.1">
    <property type="nucleotide sequence ID" value="NZ_JBBBNY010000002.1"/>
</dbReference>
<reference evidence="1 2" key="1">
    <citation type="journal article" date="2014" name="Int. J. Syst. Evol. Microbiol.">
        <title>Fulvimonas yonginensis sp. nov., isolated from greenhouse soil, and emended description of the genus Fulvimonas.</title>
        <authorList>
            <person name="Ahn J.H."/>
            <person name="Kim S.J."/>
            <person name="Weon H.Y."/>
            <person name="Hong S.B."/>
            <person name="Seok S.J."/>
            <person name="Kwon S.W."/>
        </authorList>
    </citation>
    <scope>NUCLEOTIDE SEQUENCE [LARGE SCALE GENOMIC DNA]</scope>
    <source>
        <strain evidence="1 2">KACC 16952</strain>
    </source>
</reference>
<dbReference type="EMBL" id="JBBBNY010000002">
    <property type="protein sequence ID" value="MEI7036079.1"/>
    <property type="molecule type" value="Genomic_DNA"/>
</dbReference>
<gene>
    <name evidence="1" type="ORF">WAT24_04830</name>
</gene>
<protein>
    <submittedName>
        <fullName evidence="1">Uncharacterized protein</fullName>
    </submittedName>
</protein>